<feature type="region of interest" description="Disordered" evidence="1">
    <location>
        <begin position="1"/>
        <end position="25"/>
    </location>
</feature>
<dbReference type="Proteomes" id="UP001604336">
    <property type="component" value="Unassembled WGS sequence"/>
</dbReference>
<evidence type="ECO:0000256" key="1">
    <source>
        <dbReference type="SAM" id="MobiDB-lite"/>
    </source>
</evidence>
<organism evidence="2 3">
    <name type="scientific">Abeliophyllum distichum</name>
    <dbReference type="NCBI Taxonomy" id="126358"/>
    <lineage>
        <taxon>Eukaryota</taxon>
        <taxon>Viridiplantae</taxon>
        <taxon>Streptophyta</taxon>
        <taxon>Embryophyta</taxon>
        <taxon>Tracheophyta</taxon>
        <taxon>Spermatophyta</taxon>
        <taxon>Magnoliopsida</taxon>
        <taxon>eudicotyledons</taxon>
        <taxon>Gunneridae</taxon>
        <taxon>Pentapetalae</taxon>
        <taxon>asterids</taxon>
        <taxon>lamiids</taxon>
        <taxon>Lamiales</taxon>
        <taxon>Oleaceae</taxon>
        <taxon>Forsythieae</taxon>
        <taxon>Abeliophyllum</taxon>
    </lineage>
</organism>
<comment type="caution">
    <text evidence="2">The sequence shown here is derived from an EMBL/GenBank/DDBJ whole genome shotgun (WGS) entry which is preliminary data.</text>
</comment>
<evidence type="ECO:0000313" key="3">
    <source>
        <dbReference type="Proteomes" id="UP001604336"/>
    </source>
</evidence>
<name>A0ABD1PNN5_9LAMI</name>
<proteinExistence type="predicted"/>
<dbReference type="AlphaFoldDB" id="A0ABD1PNN5"/>
<keyword evidence="3" id="KW-1185">Reference proteome</keyword>
<accession>A0ABD1PNN5</accession>
<protein>
    <submittedName>
        <fullName evidence="2">Uncharacterized protein</fullName>
    </submittedName>
</protein>
<evidence type="ECO:0000313" key="2">
    <source>
        <dbReference type="EMBL" id="KAL2465530.1"/>
    </source>
</evidence>
<reference evidence="3" key="1">
    <citation type="submission" date="2024-07" db="EMBL/GenBank/DDBJ databases">
        <title>Two chromosome-level genome assemblies of Korean endemic species Abeliophyllum distichum and Forsythia ovata (Oleaceae).</title>
        <authorList>
            <person name="Jang H."/>
        </authorList>
    </citation>
    <scope>NUCLEOTIDE SEQUENCE [LARGE SCALE GENOMIC DNA]</scope>
</reference>
<dbReference type="EMBL" id="JBFOLK010000013">
    <property type="protein sequence ID" value="KAL2465530.1"/>
    <property type="molecule type" value="Genomic_DNA"/>
</dbReference>
<gene>
    <name evidence="2" type="ORF">Adt_41381</name>
</gene>
<sequence>MDPKRPPTAAENGKRKASGSTSKRARVEITDSRHYLSEEHKERFKMFISQWSIWGERRLQLEDFSHSELYNLIDVCSWSKIANTLDKIYSQLVHEFYTNFNHEIDIHGTEHYWQTWVRGKWFMFILRVINDYYSITTEDVHHLPSIQDMGEVARFYMAEIMHGHYPRRTSSTAN</sequence>